<organism evidence="3 4">
    <name type="scientific">Vibrio proteolyticus NBRC 13287</name>
    <dbReference type="NCBI Taxonomy" id="1219065"/>
    <lineage>
        <taxon>Bacteria</taxon>
        <taxon>Pseudomonadati</taxon>
        <taxon>Pseudomonadota</taxon>
        <taxon>Gammaproteobacteria</taxon>
        <taxon>Vibrionales</taxon>
        <taxon>Vibrionaceae</taxon>
        <taxon>Vibrio</taxon>
    </lineage>
</organism>
<reference evidence="3 4" key="1">
    <citation type="submission" date="2013-09" db="EMBL/GenBank/DDBJ databases">
        <title>Whole genome shotgun sequence of Vibrio proteolyticus NBRC 13287.</title>
        <authorList>
            <person name="Isaki S."/>
            <person name="Hosoyama A."/>
            <person name="Numata M."/>
            <person name="Hashimoto M."/>
            <person name="Hosoyama Y."/>
            <person name="Tsuchikane K."/>
            <person name="Noguchi M."/>
            <person name="Hirakata S."/>
            <person name="Ichikawa N."/>
            <person name="Ohji S."/>
            <person name="Yamazoe A."/>
            <person name="Fujita N."/>
        </authorList>
    </citation>
    <scope>NUCLEOTIDE SEQUENCE [LARGE SCALE GENOMIC DNA]</scope>
    <source>
        <strain evidence="3 4">NBRC 13287</strain>
    </source>
</reference>
<evidence type="ECO:0000313" key="4">
    <source>
        <dbReference type="Proteomes" id="UP000016570"/>
    </source>
</evidence>
<keyword evidence="1" id="KW-0812">Transmembrane</keyword>
<keyword evidence="1" id="KW-1133">Transmembrane helix</keyword>
<comment type="caution">
    <text evidence="3">The sequence shown here is derived from an EMBL/GenBank/DDBJ whole genome shotgun (WGS) entry which is preliminary data.</text>
</comment>
<evidence type="ECO:0000313" key="3">
    <source>
        <dbReference type="EMBL" id="GAD66730.1"/>
    </source>
</evidence>
<dbReference type="GO" id="GO:0016020">
    <property type="term" value="C:membrane"/>
    <property type="evidence" value="ECO:0007669"/>
    <property type="project" value="InterPro"/>
</dbReference>
<dbReference type="Pfam" id="PF01478">
    <property type="entry name" value="Peptidase_A24"/>
    <property type="match status" value="1"/>
</dbReference>
<feature type="transmembrane region" description="Helical" evidence="1">
    <location>
        <begin position="36"/>
        <end position="54"/>
    </location>
</feature>
<sequence length="152" mass="16841">MKLTLLLYLPFFLANLWVTVYVCWSDGQRRLIPNQISKWVLLINTIAAIAYGFIWSSLPIALLCFAVLLLLWFANVFGAGDVKLLSAFTVGIQPDLLMPALVTIGIFGGIQLATMYLWAKVNQFKAFKKGIPYGIPISLSCLIFTALSALSH</sequence>
<dbReference type="RefSeq" id="WP_021704708.1">
    <property type="nucleotide sequence ID" value="NZ_BATJ01000005.1"/>
</dbReference>
<dbReference type="AlphaFoldDB" id="U2ZZ68"/>
<feature type="transmembrane region" description="Helical" evidence="1">
    <location>
        <begin position="96"/>
        <end position="119"/>
    </location>
</feature>
<dbReference type="EMBL" id="BATJ01000005">
    <property type="protein sequence ID" value="GAD66730.1"/>
    <property type="molecule type" value="Genomic_DNA"/>
</dbReference>
<evidence type="ECO:0000256" key="1">
    <source>
        <dbReference type="SAM" id="Phobius"/>
    </source>
</evidence>
<feature type="transmembrane region" description="Helical" evidence="1">
    <location>
        <begin position="60"/>
        <end position="84"/>
    </location>
</feature>
<dbReference type="eggNOG" id="COG4960">
    <property type="taxonomic scope" value="Bacteria"/>
</dbReference>
<dbReference type="InterPro" id="IPR000045">
    <property type="entry name" value="Prepilin_IV_endopep_pep"/>
</dbReference>
<dbReference type="Gene3D" id="1.20.120.1220">
    <property type="match status" value="1"/>
</dbReference>
<dbReference type="Proteomes" id="UP000016570">
    <property type="component" value="Unassembled WGS sequence"/>
</dbReference>
<proteinExistence type="predicted"/>
<gene>
    <name evidence="3" type="ORF">VPR01S_05_00250</name>
</gene>
<feature type="domain" description="Prepilin type IV endopeptidase peptidase" evidence="2">
    <location>
        <begin position="15"/>
        <end position="110"/>
    </location>
</feature>
<accession>U2ZZ68</accession>
<keyword evidence="1" id="KW-0472">Membrane</keyword>
<feature type="transmembrane region" description="Helical" evidence="1">
    <location>
        <begin position="131"/>
        <end position="150"/>
    </location>
</feature>
<dbReference type="GO" id="GO:0004190">
    <property type="term" value="F:aspartic-type endopeptidase activity"/>
    <property type="evidence" value="ECO:0007669"/>
    <property type="project" value="InterPro"/>
</dbReference>
<dbReference type="STRING" id="1219065.VPR01S_05_00250"/>
<feature type="transmembrane region" description="Helical" evidence="1">
    <location>
        <begin position="6"/>
        <end position="24"/>
    </location>
</feature>
<keyword evidence="4" id="KW-1185">Reference proteome</keyword>
<evidence type="ECO:0000259" key="2">
    <source>
        <dbReference type="Pfam" id="PF01478"/>
    </source>
</evidence>
<protein>
    <submittedName>
        <fullName evidence="3">Peptidase A24 family protein</fullName>
    </submittedName>
</protein>
<name>U2ZZ68_VIBPR</name>